<dbReference type="Proteomes" id="UP001056012">
    <property type="component" value="Chromosome 4"/>
</dbReference>
<accession>A0A9Q8ZAM4</accession>
<sequence>MSFKAKDLQFDSSQPAFLQRLRGQLQSGDTARHEHPIARNKRMAKDDDEDDAPTYVLEETNQSLSKEEYDALVSGKDGKGETEPVIEESEQKADREVDLKPKDKIAEVGTNAKKRKAAKIIGGDQDDGTGENEAERNNEKPATKTAKKPKKKAKAVKLTFGDEDEG</sequence>
<dbReference type="OrthoDB" id="5388322at2759"/>
<evidence type="ECO:0000313" key="4">
    <source>
        <dbReference type="Proteomes" id="UP001056012"/>
    </source>
</evidence>
<evidence type="ECO:0000313" key="3">
    <source>
        <dbReference type="EMBL" id="USP78230.1"/>
    </source>
</evidence>
<name>A0A9Q8ZAM4_CURCL</name>
<dbReference type="Pfam" id="PF15377">
    <property type="entry name" value="DUF4604"/>
    <property type="match status" value="1"/>
</dbReference>
<feature type="compositionally biased region" description="Basic and acidic residues" evidence="1">
    <location>
        <begin position="89"/>
        <end position="106"/>
    </location>
</feature>
<reference evidence="3" key="1">
    <citation type="submission" date="2021-12" db="EMBL/GenBank/DDBJ databases">
        <title>Curvularia clavata genome.</title>
        <authorList>
            <person name="Cao Y."/>
        </authorList>
    </citation>
    <scope>NUCLEOTIDE SEQUENCE</scope>
    <source>
        <strain evidence="3">Yc1106</strain>
    </source>
</reference>
<feature type="region of interest" description="Disordered" evidence="1">
    <location>
        <begin position="22"/>
        <end position="166"/>
    </location>
</feature>
<proteinExistence type="predicted"/>
<dbReference type="AlphaFoldDB" id="A0A9Q8ZAM4"/>
<feature type="domain" description="DUF4604" evidence="2">
    <location>
        <begin position="6"/>
        <end position="164"/>
    </location>
</feature>
<evidence type="ECO:0000259" key="2">
    <source>
        <dbReference type="Pfam" id="PF15377"/>
    </source>
</evidence>
<evidence type="ECO:0000256" key="1">
    <source>
        <dbReference type="SAM" id="MobiDB-lite"/>
    </source>
</evidence>
<protein>
    <recommendedName>
        <fullName evidence="2">DUF4604 domain-containing protein</fullName>
    </recommendedName>
</protein>
<feature type="compositionally biased region" description="Basic and acidic residues" evidence="1">
    <location>
        <begin position="133"/>
        <end position="142"/>
    </location>
</feature>
<keyword evidence="4" id="KW-1185">Reference proteome</keyword>
<feature type="compositionally biased region" description="Basic residues" evidence="1">
    <location>
        <begin position="145"/>
        <end position="155"/>
    </location>
</feature>
<dbReference type="EMBL" id="CP089277">
    <property type="protein sequence ID" value="USP78230.1"/>
    <property type="molecule type" value="Genomic_DNA"/>
</dbReference>
<gene>
    <name evidence="3" type="ORF">yc1106_05504</name>
</gene>
<organism evidence="3 4">
    <name type="scientific">Curvularia clavata</name>
    <dbReference type="NCBI Taxonomy" id="95742"/>
    <lineage>
        <taxon>Eukaryota</taxon>
        <taxon>Fungi</taxon>
        <taxon>Dikarya</taxon>
        <taxon>Ascomycota</taxon>
        <taxon>Pezizomycotina</taxon>
        <taxon>Dothideomycetes</taxon>
        <taxon>Pleosporomycetidae</taxon>
        <taxon>Pleosporales</taxon>
        <taxon>Pleosporineae</taxon>
        <taxon>Pleosporaceae</taxon>
        <taxon>Curvularia</taxon>
    </lineage>
</organism>
<dbReference type="InterPro" id="IPR027911">
    <property type="entry name" value="DUF4604"/>
</dbReference>
<dbReference type="VEuPathDB" id="FungiDB:yc1106_05504"/>